<dbReference type="InterPro" id="IPR045864">
    <property type="entry name" value="aa-tRNA-synth_II/BPL/LPL"/>
</dbReference>
<protein>
    <recommendedName>
        <fullName evidence="5">biotin--[biotin carboxyl-carrier protein] ligase</fullName>
        <ecNumber evidence="5">6.3.4.15</ecNumber>
    </recommendedName>
</protein>
<keyword evidence="2" id="KW-0547">Nucleotide-binding</keyword>
<dbReference type="SUPFAM" id="SSF55681">
    <property type="entry name" value="Class II aaRS and biotin synthetases"/>
    <property type="match status" value="1"/>
</dbReference>
<feature type="domain" description="BPL/LPL catalytic" evidence="6">
    <location>
        <begin position="29"/>
        <end position="215"/>
    </location>
</feature>
<dbReference type="InterPro" id="IPR003142">
    <property type="entry name" value="BPL_C"/>
</dbReference>
<dbReference type="Pfam" id="PF02237">
    <property type="entry name" value="BPL_C"/>
    <property type="match status" value="1"/>
</dbReference>
<evidence type="ECO:0000313" key="8">
    <source>
        <dbReference type="Proteomes" id="UP000064249"/>
    </source>
</evidence>
<dbReference type="Pfam" id="PF03099">
    <property type="entry name" value="BPL_LplA_LipB"/>
    <property type="match status" value="1"/>
</dbReference>
<comment type="caution">
    <text evidence="7">The sequence shown here is derived from an EMBL/GenBank/DDBJ whole genome shotgun (WGS) entry which is preliminary data.</text>
</comment>
<keyword evidence="4" id="KW-0092">Biotin</keyword>
<evidence type="ECO:0000256" key="5">
    <source>
        <dbReference type="ARBA" id="ARBA00024227"/>
    </source>
</evidence>
<dbReference type="Proteomes" id="UP000064249">
    <property type="component" value="Unassembled WGS sequence"/>
</dbReference>
<evidence type="ECO:0000256" key="3">
    <source>
        <dbReference type="ARBA" id="ARBA00022840"/>
    </source>
</evidence>
<dbReference type="EC" id="6.3.4.15" evidence="5"/>
<keyword evidence="3" id="KW-0067">ATP-binding</keyword>
<dbReference type="NCBIfam" id="TIGR00121">
    <property type="entry name" value="birA_ligase"/>
    <property type="match status" value="1"/>
</dbReference>
<evidence type="ECO:0000259" key="6">
    <source>
        <dbReference type="PROSITE" id="PS51733"/>
    </source>
</evidence>
<accession>A0A101FXE6</accession>
<dbReference type="InterPro" id="IPR004408">
    <property type="entry name" value="Biotin_CoA_COase_ligase"/>
</dbReference>
<name>A0A101FXE6_9CHLR</name>
<dbReference type="PROSITE" id="PS51733">
    <property type="entry name" value="BPL_LPL_CATALYTIC"/>
    <property type="match status" value="1"/>
</dbReference>
<keyword evidence="1 7" id="KW-0436">Ligase</keyword>
<dbReference type="InterPro" id="IPR008988">
    <property type="entry name" value="Transcriptional_repressor_C"/>
</dbReference>
<dbReference type="GO" id="GO:0005524">
    <property type="term" value="F:ATP binding"/>
    <property type="evidence" value="ECO:0007669"/>
    <property type="project" value="UniProtKB-KW"/>
</dbReference>
<dbReference type="PANTHER" id="PTHR12835:SF5">
    <property type="entry name" value="BIOTIN--PROTEIN LIGASE"/>
    <property type="match status" value="1"/>
</dbReference>
<dbReference type="AlphaFoldDB" id="A0A101FXE6"/>
<organism evidence="7 8">
    <name type="scientific">Anaerolinea thermophila</name>
    <dbReference type="NCBI Taxonomy" id="167964"/>
    <lineage>
        <taxon>Bacteria</taxon>
        <taxon>Bacillati</taxon>
        <taxon>Chloroflexota</taxon>
        <taxon>Anaerolineae</taxon>
        <taxon>Anaerolineales</taxon>
        <taxon>Anaerolineaceae</taxon>
        <taxon>Anaerolinea</taxon>
    </lineage>
</organism>
<dbReference type="InterPro" id="IPR004143">
    <property type="entry name" value="BPL_LPL_catalytic"/>
</dbReference>
<evidence type="ECO:0000256" key="2">
    <source>
        <dbReference type="ARBA" id="ARBA00022741"/>
    </source>
</evidence>
<gene>
    <name evidence="7" type="ORF">XD73_0993</name>
</gene>
<evidence type="ECO:0000256" key="4">
    <source>
        <dbReference type="ARBA" id="ARBA00023267"/>
    </source>
</evidence>
<dbReference type="Gene3D" id="3.30.930.10">
    <property type="entry name" value="Bira Bifunctional Protein, Domain 2"/>
    <property type="match status" value="1"/>
</dbReference>
<dbReference type="SUPFAM" id="SSF50037">
    <property type="entry name" value="C-terminal domain of transcriptional repressors"/>
    <property type="match status" value="1"/>
</dbReference>
<dbReference type="EMBL" id="LGFU01000067">
    <property type="protein sequence ID" value="KUK46131.1"/>
    <property type="molecule type" value="Genomic_DNA"/>
</dbReference>
<dbReference type="Gene3D" id="2.30.30.100">
    <property type="match status" value="1"/>
</dbReference>
<sequence length="281" mass="30764">MHKNSPIGLFFVFRSIMKAVDEETLSKLLADIPMGKLLYFNRLPSTNATALEWVAQRPPDYSLVVADHQIAGYGRNQRSWHAHAGASLSFSLILYPHPEEQQSLPLFSALAALAVCTALDAISPSSQAEIKWPNDVLLDGKKCAGILCEAVWQGTTLCGLVMGVGVNISSAALPPVSSLLFPATSLEDAFGKNMDRWEILHCILEQLLHVRNSFPSSTFLNDWRTRLAFLGQPVTITSTNGQTHSGIMQDVDEQGYLVLKEKTGQQLSFPMGEVSLRPASL</sequence>
<evidence type="ECO:0000256" key="1">
    <source>
        <dbReference type="ARBA" id="ARBA00022598"/>
    </source>
</evidence>
<dbReference type="GO" id="GO:0005737">
    <property type="term" value="C:cytoplasm"/>
    <property type="evidence" value="ECO:0007669"/>
    <property type="project" value="TreeGrafter"/>
</dbReference>
<dbReference type="CDD" id="cd16442">
    <property type="entry name" value="BPL"/>
    <property type="match status" value="1"/>
</dbReference>
<reference evidence="7 8" key="1">
    <citation type="journal article" date="2015" name="MBio">
        <title>Genome-Resolved Metagenomic Analysis Reveals Roles for Candidate Phyla and Other Microbial Community Members in Biogeochemical Transformations in Oil Reservoirs.</title>
        <authorList>
            <person name="Hu P."/>
            <person name="Tom L."/>
            <person name="Singh A."/>
            <person name="Thomas B.C."/>
            <person name="Baker B.J."/>
            <person name="Piceno Y.M."/>
            <person name="Andersen G.L."/>
            <person name="Banfield J.F."/>
        </authorList>
    </citation>
    <scope>NUCLEOTIDE SEQUENCE [LARGE SCALE GENOMIC DNA]</scope>
    <source>
        <strain evidence="7">46_16</strain>
    </source>
</reference>
<dbReference type="GO" id="GO:0004077">
    <property type="term" value="F:biotin--[biotin carboxyl-carrier protein] ligase activity"/>
    <property type="evidence" value="ECO:0007669"/>
    <property type="project" value="UniProtKB-EC"/>
</dbReference>
<evidence type="ECO:0000313" key="7">
    <source>
        <dbReference type="EMBL" id="KUK46131.1"/>
    </source>
</evidence>
<dbReference type="PANTHER" id="PTHR12835">
    <property type="entry name" value="BIOTIN PROTEIN LIGASE"/>
    <property type="match status" value="1"/>
</dbReference>
<proteinExistence type="predicted"/>